<protein>
    <submittedName>
        <fullName evidence="1">Uncharacterized protein</fullName>
    </submittedName>
</protein>
<dbReference type="HOGENOM" id="CLU_3239255_0_0_6"/>
<dbReference type="Proteomes" id="UP000015042">
    <property type="component" value="Chromosome"/>
</dbReference>
<evidence type="ECO:0000313" key="1">
    <source>
        <dbReference type="EMBL" id="AGR58787.1"/>
    </source>
</evidence>
<name>S5NEX2_SALBN</name>
<evidence type="ECO:0000313" key="2">
    <source>
        <dbReference type="Proteomes" id="UP000015042"/>
    </source>
</evidence>
<dbReference type="EMBL" id="CP006608">
    <property type="protein sequence ID" value="AGR58787.1"/>
    <property type="molecule type" value="Genomic_DNA"/>
</dbReference>
<reference evidence="1 2" key="1">
    <citation type="submission" date="2013-07" db="EMBL/GenBank/DDBJ databases">
        <title>Genome sequence of Salmonella bongori N268-08 - a rare clinical isolate.</title>
        <authorList>
            <person name="Marti R."/>
            <person name="Hagens S."/>
            <person name="Loessner M.J."/>
            <person name="Klumpp J."/>
        </authorList>
    </citation>
    <scope>NUCLEOTIDE SEQUENCE [LARGE SCALE GENOMIC DNA]</scope>
    <source>
        <strain evidence="1 2">N268-08</strain>
    </source>
</reference>
<dbReference type="KEGG" id="sbz:A464_1602"/>
<dbReference type="AlphaFoldDB" id="S5NEX2"/>
<organism evidence="1 2">
    <name type="scientific">Salmonella bongori N268-08</name>
    <dbReference type="NCBI Taxonomy" id="1197719"/>
    <lineage>
        <taxon>Bacteria</taxon>
        <taxon>Pseudomonadati</taxon>
        <taxon>Pseudomonadota</taxon>
        <taxon>Gammaproteobacteria</taxon>
        <taxon>Enterobacterales</taxon>
        <taxon>Enterobacteriaceae</taxon>
        <taxon>Salmonella</taxon>
    </lineage>
</organism>
<gene>
    <name evidence="1" type="ORF">A464_1602</name>
</gene>
<accession>S5NEX2</accession>
<sequence length="43" mass="4698">MGDVNLNNHNSMIFWRRISGPRVEVDRISVAPSGNIIGAGEMS</sequence>
<proteinExistence type="predicted"/>